<proteinExistence type="predicted"/>
<reference evidence="1" key="1">
    <citation type="submission" date="2020-07" db="EMBL/GenBank/DDBJ databases">
        <authorList>
            <person name="Nieuwenhuis M."/>
            <person name="Van De Peppel L.J.J."/>
        </authorList>
    </citation>
    <scope>NUCLEOTIDE SEQUENCE</scope>
    <source>
        <strain evidence="1">AP01</strain>
        <tissue evidence="1">Mycelium</tissue>
    </source>
</reference>
<evidence type="ECO:0000313" key="2">
    <source>
        <dbReference type="Proteomes" id="UP000775547"/>
    </source>
</evidence>
<evidence type="ECO:0000313" key="1">
    <source>
        <dbReference type="EMBL" id="KAG5634718.1"/>
    </source>
</evidence>
<dbReference type="EMBL" id="JABCKV010003592">
    <property type="protein sequence ID" value="KAG5634718.1"/>
    <property type="molecule type" value="Genomic_DNA"/>
</dbReference>
<keyword evidence="2" id="KW-1185">Reference proteome</keyword>
<sequence length="86" mass="9813">MTRNQDDVARLAQRLTDLHSTFEKQGEQKAQNVHLRVFIRKLTGVATSLDAMREKHQLNKFVFAADDDVAISGIVEDIRDAILDYN</sequence>
<comment type="caution">
    <text evidence="1">The sequence shown here is derived from an EMBL/GenBank/DDBJ whole genome shotgun (WGS) entry which is preliminary data.</text>
</comment>
<feature type="non-terminal residue" evidence="1">
    <location>
        <position position="86"/>
    </location>
</feature>
<reference evidence="1" key="2">
    <citation type="submission" date="2021-10" db="EMBL/GenBank/DDBJ databases">
        <title>Phylogenomics reveals ancestral predisposition of the termite-cultivated fungus Termitomyces towards a domesticated lifestyle.</title>
        <authorList>
            <person name="Auxier B."/>
            <person name="Grum-Grzhimaylo A."/>
            <person name="Cardenas M.E."/>
            <person name="Lodge J.D."/>
            <person name="Laessoe T."/>
            <person name="Pedersen O."/>
            <person name="Smith M.E."/>
            <person name="Kuyper T.W."/>
            <person name="Franco-Molano E.A."/>
            <person name="Baroni T.J."/>
            <person name="Aanen D.K."/>
        </authorList>
    </citation>
    <scope>NUCLEOTIDE SEQUENCE</scope>
    <source>
        <strain evidence="1">AP01</strain>
        <tissue evidence="1">Mycelium</tissue>
    </source>
</reference>
<organism evidence="1 2">
    <name type="scientific">Asterophora parasitica</name>
    <dbReference type="NCBI Taxonomy" id="117018"/>
    <lineage>
        <taxon>Eukaryota</taxon>
        <taxon>Fungi</taxon>
        <taxon>Dikarya</taxon>
        <taxon>Basidiomycota</taxon>
        <taxon>Agaricomycotina</taxon>
        <taxon>Agaricomycetes</taxon>
        <taxon>Agaricomycetidae</taxon>
        <taxon>Agaricales</taxon>
        <taxon>Tricholomatineae</taxon>
        <taxon>Lyophyllaceae</taxon>
        <taxon>Asterophora</taxon>
    </lineage>
</organism>
<dbReference type="AlphaFoldDB" id="A0A9P7FMT3"/>
<accession>A0A9P7FMT3</accession>
<dbReference type="Proteomes" id="UP000775547">
    <property type="component" value="Unassembled WGS sequence"/>
</dbReference>
<protein>
    <submittedName>
        <fullName evidence="1">Uncharacterized protein</fullName>
    </submittedName>
</protein>
<gene>
    <name evidence="1" type="ORF">DXG03_005704</name>
</gene>
<name>A0A9P7FMT3_9AGAR</name>